<dbReference type="InterPro" id="IPR001599">
    <property type="entry name" value="Macroglobln_a2"/>
</dbReference>
<dbReference type="PANTHER" id="PTHR40094:SF1">
    <property type="entry name" value="UBIQUITIN DOMAIN-CONTAINING PROTEIN"/>
    <property type="match status" value="1"/>
</dbReference>
<reference evidence="5" key="1">
    <citation type="submission" date="2019-04" db="EMBL/GenBank/DDBJ databases">
        <title>Evolution of Biomass-Degrading Anaerobic Consortia Revealed by Metagenomics.</title>
        <authorList>
            <person name="Peng X."/>
        </authorList>
    </citation>
    <scope>NUCLEOTIDE SEQUENCE</scope>
    <source>
        <strain evidence="5">SIG66</strain>
    </source>
</reference>
<evidence type="ECO:0000256" key="2">
    <source>
        <dbReference type="SAM" id="MobiDB-lite"/>
    </source>
</evidence>
<keyword evidence="3" id="KW-0732">Signal</keyword>
<evidence type="ECO:0000313" key="5">
    <source>
        <dbReference type="EMBL" id="MBE6421458.1"/>
    </source>
</evidence>
<evidence type="ECO:0000256" key="1">
    <source>
        <dbReference type="ARBA" id="ARBA00010556"/>
    </source>
</evidence>
<dbReference type="Pfam" id="PF01835">
    <property type="entry name" value="MG2"/>
    <property type="match status" value="1"/>
</dbReference>
<dbReference type="SMART" id="SM01360">
    <property type="entry name" value="A2M"/>
    <property type="match status" value="1"/>
</dbReference>
<dbReference type="Gene3D" id="2.60.40.10">
    <property type="entry name" value="Immunoglobulins"/>
    <property type="match status" value="1"/>
</dbReference>
<comment type="caution">
    <text evidence="5">The sequence shown here is derived from an EMBL/GenBank/DDBJ whole genome shotgun (WGS) entry which is preliminary data.</text>
</comment>
<dbReference type="PANTHER" id="PTHR40094">
    <property type="entry name" value="ALPHA-2-MACROGLOBULIN HOMOLOG"/>
    <property type="match status" value="1"/>
</dbReference>
<evidence type="ECO:0000313" key="6">
    <source>
        <dbReference type="Proteomes" id="UP000725649"/>
    </source>
</evidence>
<organism evidence="5 6">
    <name type="scientific">Candidatus Avelusimicrobium gallicola</name>
    <dbReference type="NCBI Taxonomy" id="2562704"/>
    <lineage>
        <taxon>Bacteria</taxon>
        <taxon>Pseudomonadati</taxon>
        <taxon>Elusimicrobiota</taxon>
        <taxon>Elusimicrobia</taxon>
        <taxon>Elusimicrobiales</taxon>
        <taxon>Elusimicrobiaceae</taxon>
        <taxon>Candidatus Avelusimicrobium</taxon>
    </lineage>
</organism>
<gene>
    <name evidence="5" type="ORF">E7027_04940</name>
</gene>
<dbReference type="InterPro" id="IPR008930">
    <property type="entry name" value="Terpenoid_cyclase/PrenylTrfase"/>
</dbReference>
<dbReference type="InterPro" id="IPR051802">
    <property type="entry name" value="YfhM-like"/>
</dbReference>
<feature type="signal peptide" evidence="3">
    <location>
        <begin position="1"/>
        <end position="20"/>
    </location>
</feature>
<dbReference type="Pfam" id="PF00207">
    <property type="entry name" value="A2M"/>
    <property type="match status" value="1"/>
</dbReference>
<dbReference type="InterPro" id="IPR041246">
    <property type="entry name" value="Bact_MG10"/>
</dbReference>
<dbReference type="GO" id="GO:0004866">
    <property type="term" value="F:endopeptidase inhibitor activity"/>
    <property type="evidence" value="ECO:0007669"/>
    <property type="project" value="InterPro"/>
</dbReference>
<dbReference type="InterPro" id="IPR002890">
    <property type="entry name" value="MG2"/>
</dbReference>
<name>A0A928DQ14_9BACT</name>
<accession>A0A928DQ14</accession>
<dbReference type="SUPFAM" id="SSF48239">
    <property type="entry name" value="Terpenoid cyclases/Protein prenyltransferases"/>
    <property type="match status" value="1"/>
</dbReference>
<protein>
    <recommendedName>
        <fullName evidence="4">Alpha-2-macroglobulin domain-containing protein</fullName>
    </recommendedName>
</protein>
<dbReference type="InterPro" id="IPR013783">
    <property type="entry name" value="Ig-like_fold"/>
</dbReference>
<evidence type="ECO:0000256" key="3">
    <source>
        <dbReference type="SAM" id="SignalP"/>
    </source>
</evidence>
<feature type="chain" id="PRO_5037497048" description="Alpha-2-macroglobulin domain-containing protein" evidence="3">
    <location>
        <begin position="21"/>
        <end position="1981"/>
    </location>
</feature>
<comment type="similarity">
    <text evidence="1">Belongs to the protease inhibitor I39 (alpha-2-macroglobulin) family. Bacterial alpha-2-macroglobulin subfamily.</text>
</comment>
<dbReference type="Proteomes" id="UP000725649">
    <property type="component" value="Unassembled WGS sequence"/>
</dbReference>
<sequence>MKKYFILLTALIHFPFLANAQTLQEAEKLFAENNFAAAEKQYEKLLSSATGNDFLQARLRLAACQFHQGQYITSAQTIFDFPLPSEDIWKARFLLYRIEIAKSAAEISRRLQNDNEILSAEAEKDFSKWTSKQWNRQINEDYQTLWALRASLINAPIEKEKLIFRLKDTDTLRIPTLFDYVVENWKQYLQNSQSVVTLTEKNETEPFLEGSARLLENEGKDRFIQLAYLLRTAYLLDGTNRQNAKIFWKTDYILLPFNYTSDFKIEDKDKALKTALIQLNLLSGYSTEKQSFWKKVKAYVAATEQTRYAQSYAAFHTAQLLFENEKAPQALDICNYAAEKLPENSFTTQCRQLAKTITAQELRVSLPPHFNRHMPQIQIKGHNLKHVYLRLYKTTLEELTSLYKQSHRSTLNDWDFLDRLDTSHFNAFLTKTPFSSLELAVPFKEVYQNQETTFQLPELEPGFYVVFFSLEESFSKEKTPISALVLNATDLALFVTSALEGDPAQYTAVLGAPAKTYRPSVFHLYTVNLKTGQPEENTTLDMFTHWNGTREQKQTDSRGEASLQRTVTVSTRNDHNESYLLNALARKGDSMAYMPNSLYFRFYNREPVKLFAQTDRAVYRPGQRVQFSANVFEILPRGLKTLGGKRIKMLLRDTNWKTLFSAEHTLNELGSAQTEFTLPQNAPLGLYNLQLTLEEEGHTYRTNHSFRVEEFKRPDYEISLNEPETALAFSMPAHINGKADYYTGAPLQNAVVKYTVERKPYWPPFYWWRNFFWEEQSSALIAEGSTRTDENGQFNIVFTPSKANEEDSFAQFTVKAEIADDSGRMIETTRTYKVSTQPHLFQVTFAQGFYDANQTATLAEINLTDGEGVGQTGKITLVAERLKNVLPPSQPETPCYTDSCAFSLENAYKEVAKEKTAFKETLSFKTPGAQKVQLPALPEGVYRLVLSSEKADKQELIFIVAEENSSLQLPQIALPQHTRYYPGTQARVLLGASKLEGSKRIELYEQGAFLTQKDLQKGGVQIYTFPITESSRGGVSLRWFGASNYKFYEAQTRVEVPFDQKALHVTLNAPETLSPGEKVSWELSAKTKEGQPVNGLASLTVYDKSLDYYAQKKNPFSLDTLYPQRTGVGNSSYSQNSSRATTSYPPEESTLLNGTPLQLPTLDLVPFFGSYRMMVTRSSMRAAPTMAKGANNVAFDSVESSFDGAVMETFGVEEETSAETPSVSPRTDFSETAYFNALLPVRNGKTSAHVTMPQSLTTWNILGFVLTRNADFGAFTAQTVTRKDFMVRLTLPRFYREGDKGSLQAAVTNVTDKKITAEVSLTVTQNDKNVQHLFGLDKTPKRVTVKPNSTEFVSWEITAPNTPEVYQITAVARSGKDSDAEQRSLPILPSKQRLLATQNIALKKGTQTLSLTELKEVPSKQVETLVLTLNPSLALSVLNSMPGLIANKRSDLVSALNRFVPLSVVHQFYTTYPQLKEAVAKLPKRTTLTPAWDEKDPLRLMLLEQTPWLRQAQGNTQIQADIIDLFNDKTVAQVLEKETAAIAKFQNPGGAFAWIAGGQDDEYLTLYALESFAQALSYGAQVPQASAQKAFAYIYPRIEKRLKEAEEGSVLSVSYALYAAYTLSAFPADWPEAEKAKPYIQKWADYADAHARYMTPLGQIYAAAVYHRLGDKEKANRYLDLLLARIKTDELAGAYFAPEAQSWVWYNDTLSTQTVTLRTLLEIRPQSQYIDPMLQWLLFNRQVNSWDNAKVSAQAVFTVLAVMKHKGALSLPTSYQINWAGEQKKLSFEPMDWTEDLQFVKTGTAITPAAYSATITKQGVLTDFASLSAIYQTDNAKPSAEGVINLTRQYFVRLKQDGETKLRPVEDLDEIKADDEVEVHLTLRTDSAFEYVLLQDPRPAGFENEELLSGWDWNPISFYKEIRDGGTNFFINWLPAGEVTLRYGLRPTQDGRFRAPAAQVQSMYAPEFGAHSASTLFKIAK</sequence>
<evidence type="ECO:0000259" key="4">
    <source>
        <dbReference type="SMART" id="SM01360"/>
    </source>
</evidence>
<dbReference type="Pfam" id="PF17973">
    <property type="entry name" value="bMG10"/>
    <property type="match status" value="1"/>
</dbReference>
<feature type="domain" description="Alpha-2-macroglobulin" evidence="4">
    <location>
        <begin position="1232"/>
        <end position="1321"/>
    </location>
</feature>
<dbReference type="Gene3D" id="2.60.40.1930">
    <property type="match status" value="1"/>
</dbReference>
<dbReference type="Gene3D" id="2.20.130.20">
    <property type="match status" value="1"/>
</dbReference>
<feature type="region of interest" description="Disordered" evidence="2">
    <location>
        <begin position="1128"/>
        <end position="1155"/>
    </location>
</feature>
<dbReference type="Gene3D" id="1.50.10.20">
    <property type="match status" value="1"/>
</dbReference>
<dbReference type="EMBL" id="SUVG01000005">
    <property type="protein sequence ID" value="MBE6421458.1"/>
    <property type="molecule type" value="Genomic_DNA"/>
</dbReference>
<proteinExistence type="inferred from homology"/>